<feature type="domain" description="Prephenate dehydratase" evidence="9">
    <location>
        <begin position="95"/>
        <end position="270"/>
    </location>
</feature>
<sequence length="397" mass="44003">MALRPSGGFCCLGRVDLRGDLNGPTMQKLCVKPVEDENASSSSSSSSRQQQQHPTQSLSVELSSEMGKWSRDLSPLPKPLSSSDIHTSTKGSDVRVAYQGSPGSFSEIAALKAYPQSVTVPCEQFEVVFKAVELWVVDKAVLPIENTAGGSIHQNCDLLLSHRLHIVGEVQLPVNHCLLALPGVKKEALKRVLSHPQAFLQCETALDKLSIIRENTDDTAAAAKLVFSKNLIDAGAIASQRAAQMYGLNILEKGIQDSWSYLGLQFWPFMRQDCPYNVTRFLILAREPIIPRSDRPFKTSIVFTLEEGSGMLFKALAVFALRKINLTKIESRPQRNRPLRVVDDLNHGAAKYFDYLFHVDFEASMADPRAQNALSHLQEFVTFLRVLGSYPMDAYPL</sequence>
<dbReference type="PROSITE" id="PS00858">
    <property type="entry name" value="PREPHENATE_DEHYDR_2"/>
    <property type="match status" value="1"/>
</dbReference>
<comment type="pathway">
    <text evidence="2">Amino-acid biosynthesis; L-phenylalanine biosynthesis; L-phenylalanine from L-arogenate: step 1/1.</text>
</comment>
<evidence type="ECO:0000256" key="3">
    <source>
        <dbReference type="ARBA" id="ARBA00013259"/>
    </source>
</evidence>
<dbReference type="InterPro" id="IPR002912">
    <property type="entry name" value="ACT_dom"/>
</dbReference>
<dbReference type="PROSITE" id="PS51671">
    <property type="entry name" value="ACT"/>
    <property type="match status" value="1"/>
</dbReference>
<evidence type="ECO:0000256" key="5">
    <source>
        <dbReference type="ARBA" id="ARBA00023141"/>
    </source>
</evidence>
<feature type="region of interest" description="Disordered" evidence="8">
    <location>
        <begin position="69"/>
        <end position="88"/>
    </location>
</feature>
<evidence type="ECO:0000313" key="12">
    <source>
        <dbReference type="Proteomes" id="UP001412067"/>
    </source>
</evidence>
<dbReference type="InterPro" id="IPR018528">
    <property type="entry name" value="Preph_deHydtase_CS"/>
</dbReference>
<dbReference type="Pfam" id="PF00800">
    <property type="entry name" value="PDT"/>
    <property type="match status" value="1"/>
</dbReference>
<feature type="domain" description="ACT" evidence="10">
    <location>
        <begin position="300"/>
        <end position="391"/>
    </location>
</feature>
<evidence type="ECO:0000256" key="6">
    <source>
        <dbReference type="ARBA" id="ARBA00023222"/>
    </source>
</evidence>
<dbReference type="Gene3D" id="3.40.190.10">
    <property type="entry name" value="Periplasmic binding protein-like II"/>
    <property type="match status" value="2"/>
</dbReference>
<keyword evidence="6" id="KW-0584">Phenylalanine biosynthesis</keyword>
<dbReference type="SUPFAM" id="SSF53850">
    <property type="entry name" value="Periplasmic binding protein-like II"/>
    <property type="match status" value="1"/>
</dbReference>
<keyword evidence="7" id="KW-0456">Lyase</keyword>
<dbReference type="Proteomes" id="UP001412067">
    <property type="component" value="Unassembled WGS sequence"/>
</dbReference>
<evidence type="ECO:0000256" key="4">
    <source>
        <dbReference type="ARBA" id="ARBA00022605"/>
    </source>
</evidence>
<dbReference type="EC" id="4.2.1.91" evidence="3"/>
<protein>
    <recommendedName>
        <fullName evidence="3">arogenate dehydratase</fullName>
        <ecNumber evidence="3">4.2.1.91</ecNumber>
    </recommendedName>
</protein>
<dbReference type="EMBL" id="JBBWWR010000014">
    <property type="protein sequence ID" value="KAK8953284.1"/>
    <property type="molecule type" value="Genomic_DNA"/>
</dbReference>
<reference evidence="11 12" key="1">
    <citation type="journal article" date="2022" name="Nat. Plants">
        <title>Genomes of leafy and leafless Platanthera orchids illuminate the evolution of mycoheterotrophy.</title>
        <authorList>
            <person name="Li M.H."/>
            <person name="Liu K.W."/>
            <person name="Li Z."/>
            <person name="Lu H.C."/>
            <person name="Ye Q.L."/>
            <person name="Zhang D."/>
            <person name="Wang J.Y."/>
            <person name="Li Y.F."/>
            <person name="Zhong Z.M."/>
            <person name="Liu X."/>
            <person name="Yu X."/>
            <person name="Liu D.K."/>
            <person name="Tu X.D."/>
            <person name="Liu B."/>
            <person name="Hao Y."/>
            <person name="Liao X.Y."/>
            <person name="Jiang Y.T."/>
            <person name="Sun W.H."/>
            <person name="Chen J."/>
            <person name="Chen Y.Q."/>
            <person name="Ai Y."/>
            <person name="Zhai J.W."/>
            <person name="Wu S.S."/>
            <person name="Zhou Z."/>
            <person name="Hsiao Y.Y."/>
            <person name="Wu W.L."/>
            <person name="Chen Y.Y."/>
            <person name="Lin Y.F."/>
            <person name="Hsu J.L."/>
            <person name="Li C.Y."/>
            <person name="Wang Z.W."/>
            <person name="Zhao X."/>
            <person name="Zhong W.Y."/>
            <person name="Ma X.K."/>
            <person name="Ma L."/>
            <person name="Huang J."/>
            <person name="Chen G.Z."/>
            <person name="Huang M.Z."/>
            <person name="Huang L."/>
            <person name="Peng D.H."/>
            <person name="Luo Y.B."/>
            <person name="Zou S.Q."/>
            <person name="Chen S.P."/>
            <person name="Lan S."/>
            <person name="Tsai W.C."/>
            <person name="Van de Peer Y."/>
            <person name="Liu Z.J."/>
        </authorList>
    </citation>
    <scope>NUCLEOTIDE SEQUENCE [LARGE SCALE GENOMIC DNA]</scope>
    <source>
        <strain evidence="11">Lor288</strain>
    </source>
</reference>
<dbReference type="PROSITE" id="PS51171">
    <property type="entry name" value="PREPHENATE_DEHYDR_3"/>
    <property type="match status" value="1"/>
</dbReference>
<feature type="compositionally biased region" description="Low complexity" evidence="8">
    <location>
        <begin position="73"/>
        <end position="83"/>
    </location>
</feature>
<dbReference type="InterPro" id="IPR001086">
    <property type="entry name" value="Preph_deHydtase"/>
</dbReference>
<dbReference type="SUPFAM" id="SSF55021">
    <property type="entry name" value="ACT-like"/>
    <property type="match status" value="1"/>
</dbReference>
<keyword evidence="5" id="KW-0057">Aromatic amino acid biosynthesis</keyword>
<comment type="caution">
    <text evidence="11">The sequence shown here is derived from an EMBL/GenBank/DDBJ whole genome shotgun (WGS) entry which is preliminary data.</text>
</comment>
<dbReference type="CDD" id="cd04905">
    <property type="entry name" value="ACT_CM-PDT"/>
    <property type="match status" value="1"/>
</dbReference>
<evidence type="ECO:0000256" key="2">
    <source>
        <dbReference type="ARBA" id="ARBA00004929"/>
    </source>
</evidence>
<dbReference type="InterPro" id="IPR045865">
    <property type="entry name" value="ACT-like_dom_sf"/>
</dbReference>
<keyword evidence="12" id="KW-1185">Reference proteome</keyword>
<accession>A0ABR2LXN7</accession>
<feature type="compositionally biased region" description="Low complexity" evidence="8">
    <location>
        <begin position="40"/>
        <end position="59"/>
    </location>
</feature>
<evidence type="ECO:0000313" key="11">
    <source>
        <dbReference type="EMBL" id="KAK8953284.1"/>
    </source>
</evidence>
<feature type="region of interest" description="Disordered" evidence="8">
    <location>
        <begin position="34"/>
        <end position="61"/>
    </location>
</feature>
<comment type="subcellular location">
    <subcellularLocation>
        <location evidence="1">Plastid</location>
        <location evidence="1">Chloroplast stroma</location>
    </subcellularLocation>
</comment>
<proteinExistence type="predicted"/>
<gene>
    <name evidence="11" type="ORF">KSP40_PGU019124</name>
</gene>
<dbReference type="CDD" id="cd13631">
    <property type="entry name" value="PBP2_Ct-PDT_like"/>
    <property type="match status" value="1"/>
</dbReference>
<name>A0ABR2LXN7_9ASPA</name>
<evidence type="ECO:0000256" key="1">
    <source>
        <dbReference type="ARBA" id="ARBA00004470"/>
    </source>
</evidence>
<dbReference type="Gene3D" id="3.30.70.260">
    <property type="match status" value="1"/>
</dbReference>
<organism evidence="11 12">
    <name type="scientific">Platanthera guangdongensis</name>
    <dbReference type="NCBI Taxonomy" id="2320717"/>
    <lineage>
        <taxon>Eukaryota</taxon>
        <taxon>Viridiplantae</taxon>
        <taxon>Streptophyta</taxon>
        <taxon>Embryophyta</taxon>
        <taxon>Tracheophyta</taxon>
        <taxon>Spermatophyta</taxon>
        <taxon>Magnoliopsida</taxon>
        <taxon>Liliopsida</taxon>
        <taxon>Asparagales</taxon>
        <taxon>Orchidaceae</taxon>
        <taxon>Orchidoideae</taxon>
        <taxon>Orchideae</taxon>
        <taxon>Orchidinae</taxon>
        <taxon>Platanthera</taxon>
    </lineage>
</organism>
<evidence type="ECO:0000256" key="7">
    <source>
        <dbReference type="ARBA" id="ARBA00023239"/>
    </source>
</evidence>
<dbReference type="PANTHER" id="PTHR21022">
    <property type="entry name" value="PREPHENATE DEHYDRATASE P PROTEIN"/>
    <property type="match status" value="1"/>
</dbReference>
<evidence type="ECO:0000256" key="8">
    <source>
        <dbReference type="SAM" id="MobiDB-lite"/>
    </source>
</evidence>
<dbReference type="PANTHER" id="PTHR21022:SF20">
    <property type="entry name" value="AROGENATE DEHYDRATASE_PREPHENATE DEHYDRATASE 1, CHLOROPLASTIC"/>
    <property type="match status" value="1"/>
</dbReference>
<evidence type="ECO:0000259" key="9">
    <source>
        <dbReference type="PROSITE" id="PS51171"/>
    </source>
</evidence>
<evidence type="ECO:0000259" key="10">
    <source>
        <dbReference type="PROSITE" id="PS51671"/>
    </source>
</evidence>
<keyword evidence="4" id="KW-0028">Amino-acid biosynthesis</keyword>